<feature type="transmembrane region" description="Helical" evidence="9">
    <location>
        <begin position="400"/>
        <end position="418"/>
    </location>
</feature>
<evidence type="ECO:0000256" key="5">
    <source>
        <dbReference type="ARBA" id="ARBA00022692"/>
    </source>
</evidence>
<feature type="transmembrane region" description="Helical" evidence="9">
    <location>
        <begin position="315"/>
        <end position="334"/>
    </location>
</feature>
<feature type="region of interest" description="Disordered" evidence="8">
    <location>
        <begin position="1"/>
        <end position="24"/>
    </location>
</feature>
<feature type="compositionally biased region" description="Basic and acidic residues" evidence="8">
    <location>
        <begin position="14"/>
        <end position="24"/>
    </location>
</feature>
<evidence type="ECO:0000256" key="1">
    <source>
        <dbReference type="ARBA" id="ARBA00004651"/>
    </source>
</evidence>
<feature type="transmembrane region" description="Helical" evidence="9">
    <location>
        <begin position="187"/>
        <end position="203"/>
    </location>
</feature>
<reference evidence="12 13" key="1">
    <citation type="journal article" date="2019" name="Int. J. Syst. Evol. Microbiol.">
        <title>The Global Catalogue of Microorganisms (GCM) 10K type strain sequencing project: providing services to taxonomists for standard genome sequencing and annotation.</title>
        <authorList>
            <consortium name="The Broad Institute Genomics Platform"/>
            <consortium name="The Broad Institute Genome Sequencing Center for Infectious Disease"/>
            <person name="Wu L."/>
            <person name="Ma J."/>
        </authorList>
    </citation>
    <scope>NUCLEOTIDE SEQUENCE [LARGE SCALE GENOMIC DNA]</scope>
    <source>
        <strain evidence="12 13">JCM 16009</strain>
    </source>
</reference>
<feature type="region of interest" description="Disordered" evidence="8">
    <location>
        <begin position="483"/>
        <end position="604"/>
    </location>
</feature>
<gene>
    <name evidence="12" type="ORF">GCM10009836_48090</name>
</gene>
<evidence type="ECO:0000259" key="11">
    <source>
        <dbReference type="Pfam" id="PF24878"/>
    </source>
</evidence>
<dbReference type="InterPro" id="IPR038731">
    <property type="entry name" value="RgtA/B/C-like"/>
</dbReference>
<dbReference type="Pfam" id="PF13231">
    <property type="entry name" value="PMT_2"/>
    <property type="match status" value="1"/>
</dbReference>
<feature type="transmembrane region" description="Helical" evidence="9">
    <location>
        <begin position="424"/>
        <end position="443"/>
    </location>
</feature>
<dbReference type="Pfam" id="PF24878">
    <property type="entry name" value="YkcB_C"/>
    <property type="match status" value="1"/>
</dbReference>
<feature type="transmembrane region" description="Helical" evidence="9">
    <location>
        <begin position="109"/>
        <end position="130"/>
    </location>
</feature>
<feature type="transmembrane region" description="Helical" evidence="9">
    <location>
        <begin position="137"/>
        <end position="157"/>
    </location>
</feature>
<organism evidence="12 13">
    <name type="scientific">Pseudonocardia ailaonensis</name>
    <dbReference type="NCBI Taxonomy" id="367279"/>
    <lineage>
        <taxon>Bacteria</taxon>
        <taxon>Bacillati</taxon>
        <taxon>Actinomycetota</taxon>
        <taxon>Actinomycetes</taxon>
        <taxon>Pseudonocardiales</taxon>
        <taxon>Pseudonocardiaceae</taxon>
        <taxon>Pseudonocardia</taxon>
    </lineage>
</organism>
<keyword evidence="4" id="KW-0808">Transferase</keyword>
<comment type="caution">
    <text evidence="12">The sequence shown here is derived from an EMBL/GenBank/DDBJ whole genome shotgun (WGS) entry which is preliminary data.</text>
</comment>
<dbReference type="InterPro" id="IPR056785">
    <property type="entry name" value="YkcA/B-like_C"/>
</dbReference>
<accession>A0ABN2NBU0</accession>
<feature type="transmembrane region" description="Helical" evidence="9">
    <location>
        <begin position="163"/>
        <end position="180"/>
    </location>
</feature>
<evidence type="ECO:0000256" key="6">
    <source>
        <dbReference type="ARBA" id="ARBA00022989"/>
    </source>
</evidence>
<sequence length="727" mass="72480">MFGSVTSTLTARPADPHVPEDPPRRIGRITERASLAVLLAGTAVLYLWNLSASGWANAFYSAAAQAGGTDWKAWFFGSSDAANSITVDKTPAALWIDGLSVRIFGLNSWAVLVPQALIGVASVWLLYVTVRRTSGHAAGLLAGAVLALTPVAALIFRFNNPDALLVLLLVAAVWATLRGLENGRGRWLVLAGVFLGLGFLTKMLQAFLIVPPLAVIWLVAAPTGIGRRIRDVLAAGVAMVVAAGWWVLVVELWPASSRPYIGGSQNNSVLELVLGYNGFGRITGDETGSVGGGAGGGWGQTGITRLFGSEMGGEASWLLPAALILLVGLLWVTWRRPRTDALRAATVVWGGWLLITGLLFSYMAGIIHPYYTVALAPAIGALAGIGAVEMWRVRSTTAARVYLGLAVAASAVWAAVLLNGWHAWLQWTVLGVGFVAAGGLLGVHRLPRLLSAGVVTAAVLASLGGTAAWSVATAAEAHTGAIPSAGPAGAGRGGFGGGPGRGGFPGGTAGGGFTRGAQGFGGTATTPNGLGQNGSGAGGSTAGGTGGSATGGTGGSATGGAGGSVTGGSATGGTGATGPGTTGQGTGGFGRGGPGGGMGGIGGLLGTSTPSAQVTALLKEDAAKYTWVAAAVGSNTAAGYQLAADAPVMAVGGFNGTDPSPTLVQFQQDVAEGKIHWFVGGAGADRGGSDTGGSDEAARIAQWVQSTFTATTVDGVTLYDLASGTTA</sequence>
<evidence type="ECO:0000259" key="10">
    <source>
        <dbReference type="Pfam" id="PF13231"/>
    </source>
</evidence>
<dbReference type="Proteomes" id="UP001500449">
    <property type="component" value="Unassembled WGS sequence"/>
</dbReference>
<comment type="subcellular location">
    <subcellularLocation>
        <location evidence="1">Cell membrane</location>
        <topology evidence="1">Multi-pass membrane protein</topology>
    </subcellularLocation>
</comment>
<feature type="compositionally biased region" description="Polar residues" evidence="8">
    <location>
        <begin position="1"/>
        <end position="10"/>
    </location>
</feature>
<keyword evidence="3" id="KW-0328">Glycosyltransferase</keyword>
<evidence type="ECO:0000256" key="8">
    <source>
        <dbReference type="SAM" id="MobiDB-lite"/>
    </source>
</evidence>
<dbReference type="PANTHER" id="PTHR33908">
    <property type="entry name" value="MANNOSYLTRANSFERASE YKCB-RELATED"/>
    <property type="match status" value="1"/>
</dbReference>
<evidence type="ECO:0000256" key="9">
    <source>
        <dbReference type="SAM" id="Phobius"/>
    </source>
</evidence>
<dbReference type="InterPro" id="IPR050297">
    <property type="entry name" value="LipidA_mod_glycosyltrf_83"/>
</dbReference>
<feature type="transmembrane region" description="Helical" evidence="9">
    <location>
        <begin position="370"/>
        <end position="388"/>
    </location>
</feature>
<feature type="transmembrane region" description="Helical" evidence="9">
    <location>
        <begin position="232"/>
        <end position="253"/>
    </location>
</feature>
<evidence type="ECO:0000256" key="4">
    <source>
        <dbReference type="ARBA" id="ARBA00022679"/>
    </source>
</evidence>
<evidence type="ECO:0008006" key="14">
    <source>
        <dbReference type="Google" id="ProtNLM"/>
    </source>
</evidence>
<keyword evidence="5 9" id="KW-0812">Transmembrane</keyword>
<keyword evidence="13" id="KW-1185">Reference proteome</keyword>
<evidence type="ECO:0000313" key="12">
    <source>
        <dbReference type="EMBL" id="GAA1862179.1"/>
    </source>
</evidence>
<dbReference type="PANTHER" id="PTHR33908:SF3">
    <property type="entry name" value="UNDECAPRENYL PHOSPHATE-ALPHA-4-AMINO-4-DEOXY-L-ARABINOSE ARABINOSYL TRANSFERASE"/>
    <property type="match status" value="1"/>
</dbReference>
<name>A0ABN2NBU0_9PSEU</name>
<keyword evidence="6 9" id="KW-1133">Transmembrane helix</keyword>
<dbReference type="EMBL" id="BAAAQK010000018">
    <property type="protein sequence ID" value="GAA1862179.1"/>
    <property type="molecule type" value="Genomic_DNA"/>
</dbReference>
<feature type="transmembrane region" description="Helical" evidence="9">
    <location>
        <begin position="450"/>
        <end position="472"/>
    </location>
</feature>
<keyword evidence="7 9" id="KW-0472">Membrane</keyword>
<protein>
    <recommendedName>
        <fullName evidence="14">Glycosyl transferase</fullName>
    </recommendedName>
</protein>
<keyword evidence="2" id="KW-1003">Cell membrane</keyword>
<evidence type="ECO:0000256" key="7">
    <source>
        <dbReference type="ARBA" id="ARBA00023136"/>
    </source>
</evidence>
<evidence type="ECO:0000256" key="2">
    <source>
        <dbReference type="ARBA" id="ARBA00022475"/>
    </source>
</evidence>
<evidence type="ECO:0000256" key="3">
    <source>
        <dbReference type="ARBA" id="ARBA00022676"/>
    </source>
</evidence>
<feature type="domain" description="Glycosyltransferase RgtA/B/C/D-like" evidence="10">
    <location>
        <begin position="88"/>
        <end position="243"/>
    </location>
</feature>
<feature type="compositionally biased region" description="Gly residues" evidence="8">
    <location>
        <begin position="488"/>
        <end position="522"/>
    </location>
</feature>
<feature type="compositionally biased region" description="Gly residues" evidence="8">
    <location>
        <begin position="531"/>
        <end position="604"/>
    </location>
</feature>
<proteinExistence type="predicted"/>
<feature type="transmembrane region" description="Helical" evidence="9">
    <location>
        <begin position="209"/>
        <end position="225"/>
    </location>
</feature>
<feature type="transmembrane region" description="Helical" evidence="9">
    <location>
        <begin position="33"/>
        <end position="51"/>
    </location>
</feature>
<evidence type="ECO:0000313" key="13">
    <source>
        <dbReference type="Proteomes" id="UP001500449"/>
    </source>
</evidence>
<feature type="transmembrane region" description="Helical" evidence="9">
    <location>
        <begin position="346"/>
        <end position="364"/>
    </location>
</feature>
<feature type="domain" description="Putative mannosyltransferase YkcA/B-like C-terminal" evidence="11">
    <location>
        <begin position="615"/>
        <end position="706"/>
    </location>
</feature>